<sequence length="306" mass="32944">MHNCRFYWTACDAEELDCNIGHRTVQCKRSSAPQMVNFRSQPSEKLLSDACDSLSLGQADGVDFVDSVDHTLLKATSGFSAQASDEGEDDFSLPPLLTLQTSDSLHCGQSTFPPPTTNDPPQLGVQELDVSLAHSPCRQTTSNTSPKPSLELAWPKIAPKSSTSPAASLKINTSPLYAPVNLNTVVQASANHNDRTYCISNPKPHRRPGQFPLRSGAAILRPRQSVTGLQVNNLSTLPTTRRKPIITLQGNMVSSANRSAGITPAWLPHLTLVHSNASLALGKPTTIRYANSYPVFSSSLAGKPYA</sequence>
<dbReference type="AlphaFoldDB" id="A0A183A8G5"/>
<protein>
    <submittedName>
        <fullName evidence="3">Si:ch73-389k6.1</fullName>
    </submittedName>
</protein>
<accession>A0A183A8G5</accession>
<gene>
    <name evidence="1" type="ORF">ECPE_LOCUS3250</name>
</gene>
<dbReference type="EMBL" id="UZAN01040227">
    <property type="protein sequence ID" value="VDP68888.1"/>
    <property type="molecule type" value="Genomic_DNA"/>
</dbReference>
<evidence type="ECO:0000313" key="3">
    <source>
        <dbReference type="WBParaSite" id="ECPE_0000325301-mRNA-1"/>
    </source>
</evidence>
<organism evidence="3">
    <name type="scientific">Echinostoma caproni</name>
    <dbReference type="NCBI Taxonomy" id="27848"/>
    <lineage>
        <taxon>Eukaryota</taxon>
        <taxon>Metazoa</taxon>
        <taxon>Spiralia</taxon>
        <taxon>Lophotrochozoa</taxon>
        <taxon>Platyhelminthes</taxon>
        <taxon>Trematoda</taxon>
        <taxon>Digenea</taxon>
        <taxon>Plagiorchiida</taxon>
        <taxon>Echinostomata</taxon>
        <taxon>Echinostomatoidea</taxon>
        <taxon>Echinostomatidae</taxon>
        <taxon>Echinostoma</taxon>
    </lineage>
</organism>
<evidence type="ECO:0000313" key="2">
    <source>
        <dbReference type="Proteomes" id="UP000272942"/>
    </source>
</evidence>
<evidence type="ECO:0000313" key="1">
    <source>
        <dbReference type="EMBL" id="VDP68888.1"/>
    </source>
</evidence>
<name>A0A183A8G5_9TREM</name>
<reference evidence="3" key="1">
    <citation type="submission" date="2016-06" db="UniProtKB">
        <authorList>
            <consortium name="WormBaseParasite"/>
        </authorList>
    </citation>
    <scope>IDENTIFICATION</scope>
</reference>
<dbReference type="Proteomes" id="UP000272942">
    <property type="component" value="Unassembled WGS sequence"/>
</dbReference>
<reference evidence="1 2" key="2">
    <citation type="submission" date="2018-11" db="EMBL/GenBank/DDBJ databases">
        <authorList>
            <consortium name="Pathogen Informatics"/>
        </authorList>
    </citation>
    <scope>NUCLEOTIDE SEQUENCE [LARGE SCALE GENOMIC DNA]</scope>
    <source>
        <strain evidence="1 2">Egypt</strain>
    </source>
</reference>
<proteinExistence type="predicted"/>
<keyword evidence="2" id="KW-1185">Reference proteome</keyword>
<dbReference type="WBParaSite" id="ECPE_0000325301-mRNA-1">
    <property type="protein sequence ID" value="ECPE_0000325301-mRNA-1"/>
    <property type="gene ID" value="ECPE_0000325301"/>
</dbReference>